<sequence length="118" mass="13470">MESPTMQIWTERWRKADSENFKNIYANNALIFPPNKPIVQGNANILDFMKGGLGKVAVIFEPESIIISENLAFEYGIFKDADLSEGKVLGKGTYSVTWILEDSFWKIHCHSWSMPVKE</sequence>
<dbReference type="SUPFAM" id="SSF54427">
    <property type="entry name" value="NTF2-like"/>
    <property type="match status" value="1"/>
</dbReference>
<proteinExistence type="predicted"/>
<dbReference type="Pfam" id="PF14534">
    <property type="entry name" value="DUF4440"/>
    <property type="match status" value="1"/>
</dbReference>
<accession>A0A1N7KEH1</accession>
<reference evidence="2 3" key="1">
    <citation type="submission" date="2017-01" db="EMBL/GenBank/DDBJ databases">
        <authorList>
            <person name="Mah S.A."/>
            <person name="Swanson W.J."/>
            <person name="Moy G.W."/>
            <person name="Vacquier V.D."/>
        </authorList>
    </citation>
    <scope>NUCLEOTIDE SEQUENCE [LARGE SCALE GENOMIC DNA]</scope>
    <source>
        <strain evidence="2 3">DSM 18014</strain>
    </source>
</reference>
<evidence type="ECO:0000313" key="2">
    <source>
        <dbReference type="EMBL" id="SIS59983.1"/>
    </source>
</evidence>
<dbReference type="EMBL" id="FTOV01000001">
    <property type="protein sequence ID" value="SIS59983.1"/>
    <property type="molecule type" value="Genomic_DNA"/>
</dbReference>
<name>A0A1N7KEH1_9FLAO</name>
<dbReference type="InterPro" id="IPR027843">
    <property type="entry name" value="DUF4440"/>
</dbReference>
<dbReference type="Gene3D" id="3.10.450.50">
    <property type="match status" value="1"/>
</dbReference>
<organism evidence="2 3">
    <name type="scientific">Chryseobacterium gambrini</name>
    <dbReference type="NCBI Taxonomy" id="373672"/>
    <lineage>
        <taxon>Bacteria</taxon>
        <taxon>Pseudomonadati</taxon>
        <taxon>Bacteroidota</taxon>
        <taxon>Flavobacteriia</taxon>
        <taxon>Flavobacteriales</taxon>
        <taxon>Weeksellaceae</taxon>
        <taxon>Chryseobacterium group</taxon>
        <taxon>Chryseobacterium</taxon>
    </lineage>
</organism>
<dbReference type="STRING" id="373672.SAMN05421785_101435"/>
<dbReference type="AlphaFoldDB" id="A0A1N7KEH1"/>
<gene>
    <name evidence="2" type="ORF">SAMN05421785_101435</name>
</gene>
<evidence type="ECO:0000313" key="3">
    <source>
        <dbReference type="Proteomes" id="UP000185781"/>
    </source>
</evidence>
<dbReference type="GO" id="GO:0016853">
    <property type="term" value="F:isomerase activity"/>
    <property type="evidence" value="ECO:0007669"/>
    <property type="project" value="UniProtKB-KW"/>
</dbReference>
<protein>
    <submittedName>
        <fullName evidence="2">Ketosteroid isomerase homolog</fullName>
    </submittedName>
</protein>
<keyword evidence="2" id="KW-0413">Isomerase</keyword>
<dbReference type="RefSeq" id="WP_175608771.1">
    <property type="nucleotide sequence ID" value="NZ_FTOV01000001.1"/>
</dbReference>
<dbReference type="Proteomes" id="UP000185781">
    <property type="component" value="Unassembled WGS sequence"/>
</dbReference>
<evidence type="ECO:0000259" key="1">
    <source>
        <dbReference type="Pfam" id="PF14534"/>
    </source>
</evidence>
<dbReference type="InterPro" id="IPR032710">
    <property type="entry name" value="NTF2-like_dom_sf"/>
</dbReference>
<feature type="domain" description="DUF4440" evidence="1">
    <location>
        <begin position="8"/>
        <end position="107"/>
    </location>
</feature>